<keyword evidence="3 8" id="KW-0028">Amino-acid biosynthesis</keyword>
<feature type="domain" description="Quinate/shikimate 5-dehydrogenase/glutamyl-tRNA reductase" evidence="9">
    <location>
        <begin position="137"/>
        <end position="192"/>
    </location>
</feature>
<evidence type="ECO:0000256" key="7">
    <source>
        <dbReference type="ARBA" id="ARBA00049442"/>
    </source>
</evidence>
<comment type="similarity">
    <text evidence="8">Belongs to the shikimate dehydrogenase family.</text>
</comment>
<dbReference type="KEGG" id="osu:NT6N_05720"/>
<dbReference type="PANTHER" id="PTHR21089:SF1">
    <property type="entry name" value="BIFUNCTIONAL 3-DEHYDROQUINATE DEHYDRATASE_SHIKIMATE DEHYDROGENASE, CHLOROPLASTIC"/>
    <property type="match status" value="1"/>
</dbReference>
<accession>A0AAT9FHS2</accession>
<dbReference type="Pfam" id="PF18317">
    <property type="entry name" value="SDH_C"/>
    <property type="match status" value="1"/>
</dbReference>
<dbReference type="GO" id="GO:0008652">
    <property type="term" value="P:amino acid biosynthetic process"/>
    <property type="evidence" value="ECO:0007669"/>
    <property type="project" value="UniProtKB-KW"/>
</dbReference>
<dbReference type="SUPFAM" id="SSF51735">
    <property type="entry name" value="NAD(P)-binding Rossmann-fold domains"/>
    <property type="match status" value="1"/>
</dbReference>
<comment type="caution">
    <text evidence="8">Lacks conserved residue(s) required for the propagation of feature annotation.</text>
</comment>
<dbReference type="Gene3D" id="3.40.50.720">
    <property type="entry name" value="NAD(P)-binding Rossmann-like Domain"/>
    <property type="match status" value="1"/>
</dbReference>
<reference evidence="12" key="1">
    <citation type="submission" date="2024-07" db="EMBL/GenBank/DDBJ databases">
        <title>Complete genome sequence of Verrucomicrobiaceae bacterium NT6N.</title>
        <authorList>
            <person name="Huang C."/>
            <person name="Takami H."/>
            <person name="Hamasaki K."/>
        </authorList>
    </citation>
    <scope>NUCLEOTIDE SEQUENCE</scope>
    <source>
        <strain evidence="12">NT6N</strain>
    </source>
</reference>
<organism evidence="12">
    <name type="scientific">Oceaniferula spumae</name>
    <dbReference type="NCBI Taxonomy" id="2979115"/>
    <lineage>
        <taxon>Bacteria</taxon>
        <taxon>Pseudomonadati</taxon>
        <taxon>Verrucomicrobiota</taxon>
        <taxon>Verrucomicrobiia</taxon>
        <taxon>Verrucomicrobiales</taxon>
        <taxon>Verrucomicrobiaceae</taxon>
        <taxon>Oceaniferula</taxon>
    </lineage>
</organism>
<feature type="binding site" evidence="8">
    <location>
        <position position="126"/>
    </location>
    <ligand>
        <name>shikimate</name>
        <dbReference type="ChEBI" id="CHEBI:36208"/>
    </ligand>
</feature>
<feature type="binding site" evidence="8">
    <location>
        <begin position="176"/>
        <end position="181"/>
    </location>
    <ligand>
        <name>NADP(+)</name>
        <dbReference type="ChEBI" id="CHEBI:58349"/>
    </ligand>
</feature>
<feature type="binding site" evidence="8">
    <location>
        <position position="83"/>
    </location>
    <ligand>
        <name>shikimate</name>
        <dbReference type="ChEBI" id="CHEBI:36208"/>
    </ligand>
</feature>
<dbReference type="InterPro" id="IPR022893">
    <property type="entry name" value="Shikimate_DH_fam"/>
</dbReference>
<feature type="binding site" evidence="8">
    <location>
        <position position="256"/>
    </location>
    <ligand>
        <name>NADP(+)</name>
        <dbReference type="ChEBI" id="CHEBI:58349"/>
    </ligand>
</feature>
<dbReference type="InterPro" id="IPR046346">
    <property type="entry name" value="Aminoacid_DH-like_N_sf"/>
</dbReference>
<feature type="binding site" evidence="8">
    <location>
        <begin position="36"/>
        <end position="38"/>
    </location>
    <ligand>
        <name>shikimate</name>
        <dbReference type="ChEBI" id="CHEBI:36208"/>
    </ligand>
</feature>
<evidence type="ECO:0000256" key="4">
    <source>
        <dbReference type="ARBA" id="ARBA00022857"/>
    </source>
</evidence>
<gene>
    <name evidence="8" type="primary">aroE</name>
    <name evidence="12" type="ORF">NT6N_05720</name>
</gene>
<dbReference type="GO" id="GO:0009423">
    <property type="term" value="P:chorismate biosynthetic process"/>
    <property type="evidence" value="ECO:0007669"/>
    <property type="project" value="UniProtKB-UniRule"/>
</dbReference>
<feature type="binding site" evidence="8">
    <location>
        <position position="286"/>
    </location>
    <ligand>
        <name>shikimate</name>
        <dbReference type="ChEBI" id="CHEBI:36208"/>
    </ligand>
</feature>
<dbReference type="SUPFAM" id="SSF53223">
    <property type="entry name" value="Aminoacid dehydrogenase-like, N-terminal domain"/>
    <property type="match status" value="1"/>
</dbReference>
<dbReference type="InterPro" id="IPR006151">
    <property type="entry name" value="Shikm_DH/Glu-tRNA_Rdtase"/>
</dbReference>
<dbReference type="Pfam" id="PF01488">
    <property type="entry name" value="Shikimate_DH"/>
    <property type="match status" value="1"/>
</dbReference>
<keyword evidence="4 8" id="KW-0521">NADP</keyword>
<name>A0AAT9FHS2_9BACT</name>
<evidence type="ECO:0000256" key="2">
    <source>
        <dbReference type="ARBA" id="ARBA00012962"/>
    </source>
</evidence>
<feature type="domain" description="Shikimate dehydrogenase substrate binding N-terminal" evidence="10">
    <location>
        <begin position="28"/>
        <end position="110"/>
    </location>
</feature>
<evidence type="ECO:0000256" key="8">
    <source>
        <dbReference type="HAMAP-Rule" id="MF_00222"/>
    </source>
</evidence>
<comment type="function">
    <text evidence="8">Involved in the biosynthesis of the chorismate, which leads to the biosynthesis of aromatic amino acids. Catalyzes the reversible NADPH linked reduction of 3-dehydroshikimate (DHSA) to yield shikimate (SA).</text>
</comment>
<dbReference type="AlphaFoldDB" id="A0AAT9FHS2"/>
<keyword evidence="6 8" id="KW-0057">Aromatic amino acid biosynthesis</keyword>
<dbReference type="InterPro" id="IPR036291">
    <property type="entry name" value="NAD(P)-bd_dom_sf"/>
</dbReference>
<evidence type="ECO:0000256" key="5">
    <source>
        <dbReference type="ARBA" id="ARBA00023002"/>
    </source>
</evidence>
<comment type="catalytic activity">
    <reaction evidence="7 8">
        <text>shikimate + NADP(+) = 3-dehydroshikimate + NADPH + H(+)</text>
        <dbReference type="Rhea" id="RHEA:17737"/>
        <dbReference type="ChEBI" id="CHEBI:15378"/>
        <dbReference type="ChEBI" id="CHEBI:16630"/>
        <dbReference type="ChEBI" id="CHEBI:36208"/>
        <dbReference type="ChEBI" id="CHEBI:57783"/>
        <dbReference type="ChEBI" id="CHEBI:58349"/>
        <dbReference type="EC" id="1.1.1.25"/>
    </reaction>
</comment>
<dbReference type="InterPro" id="IPR013708">
    <property type="entry name" value="Shikimate_DH-bd_N"/>
</dbReference>
<dbReference type="InterPro" id="IPR041121">
    <property type="entry name" value="SDH_C"/>
</dbReference>
<sequence length="312" mass="33648">MKDVYQISDLESRDLLDEGAEKPARLAVIGNPVAHSASPAMHQAALDAGDMDMRYIRLEVEPGQVAEAFSRMAELGFIGCNVTVPHKLEAMECCDEHSEDALAIGVVNTVLFPSENNSKTIGHNTDGPGLARAIREEFSVDLADLRVMIVGVGGGAGRAIATQCARLGCEQLWLVNRTLEKAETLAEELHQYYDHDEHLQGPGDQLCALGSDDDALIEAAGRCALIINATSLGMRSIDPLPLPRACIQPHHMVYDAIYKPAETGLLKQAKSVNASAANGLSMLLHQGVFAFEFWFPGQSPTEAMRRGLSSTL</sequence>
<protein>
    <recommendedName>
        <fullName evidence="2 8">Shikimate dehydrogenase (NADP(+))</fullName>
        <shortName evidence="8">SDH</shortName>
        <ecNumber evidence="2 8">1.1.1.25</ecNumber>
    </recommendedName>
</protein>
<dbReference type="GO" id="GO:0009073">
    <property type="term" value="P:aromatic amino acid family biosynthetic process"/>
    <property type="evidence" value="ECO:0007669"/>
    <property type="project" value="UniProtKB-KW"/>
</dbReference>
<feature type="domain" description="SDH C-terminal" evidence="11">
    <location>
        <begin position="279"/>
        <end position="306"/>
    </location>
</feature>
<feature type="binding site" evidence="8">
    <location>
        <position position="99"/>
    </location>
    <ligand>
        <name>NADP(+)</name>
        <dbReference type="ChEBI" id="CHEBI:58349"/>
    </ligand>
</feature>
<dbReference type="PANTHER" id="PTHR21089">
    <property type="entry name" value="SHIKIMATE DEHYDROGENASE"/>
    <property type="match status" value="1"/>
</dbReference>
<dbReference type="GO" id="GO:0004764">
    <property type="term" value="F:shikimate 3-dehydrogenase (NADP+) activity"/>
    <property type="evidence" value="ECO:0007669"/>
    <property type="project" value="UniProtKB-UniRule"/>
</dbReference>
<feature type="active site" description="Proton acceptor" evidence="8">
    <location>
        <position position="87"/>
    </location>
</feature>
<dbReference type="NCBIfam" id="TIGR00507">
    <property type="entry name" value="aroE"/>
    <property type="match status" value="1"/>
</dbReference>
<feature type="binding site" evidence="8">
    <location>
        <position position="279"/>
    </location>
    <ligand>
        <name>NADP(+)</name>
        <dbReference type="ChEBI" id="CHEBI:58349"/>
    </ligand>
</feature>
<dbReference type="GO" id="GO:0019632">
    <property type="term" value="P:shikimate metabolic process"/>
    <property type="evidence" value="ECO:0007669"/>
    <property type="project" value="InterPro"/>
</dbReference>
<evidence type="ECO:0000256" key="6">
    <source>
        <dbReference type="ARBA" id="ARBA00023141"/>
    </source>
</evidence>
<dbReference type="HAMAP" id="MF_00222">
    <property type="entry name" value="Shikimate_DH_AroE"/>
    <property type="match status" value="1"/>
</dbReference>
<dbReference type="Pfam" id="PF08501">
    <property type="entry name" value="Shikimate_dh_N"/>
    <property type="match status" value="1"/>
</dbReference>
<evidence type="ECO:0000259" key="11">
    <source>
        <dbReference type="Pfam" id="PF18317"/>
    </source>
</evidence>
<comment type="subunit">
    <text evidence="8">Homodimer.</text>
</comment>
<evidence type="ECO:0000313" key="12">
    <source>
        <dbReference type="EMBL" id="BDS05532.1"/>
    </source>
</evidence>
<evidence type="ECO:0000256" key="1">
    <source>
        <dbReference type="ARBA" id="ARBA00004871"/>
    </source>
</evidence>
<evidence type="ECO:0000256" key="3">
    <source>
        <dbReference type="ARBA" id="ARBA00022605"/>
    </source>
</evidence>
<proteinExistence type="inferred from homology"/>
<dbReference type="CDD" id="cd01065">
    <property type="entry name" value="NAD_bind_Shikimate_DH"/>
    <property type="match status" value="1"/>
</dbReference>
<comment type="pathway">
    <text evidence="1 8">Metabolic intermediate biosynthesis; chorismate biosynthesis; chorismate from D-erythrose 4-phosphate and phosphoenolpyruvate: step 4/7.</text>
</comment>
<feature type="binding site" evidence="8">
    <location>
        <position position="108"/>
    </location>
    <ligand>
        <name>shikimate</name>
        <dbReference type="ChEBI" id="CHEBI:36208"/>
    </ligand>
</feature>
<feature type="binding site" evidence="8">
    <location>
        <position position="258"/>
    </location>
    <ligand>
        <name>shikimate</name>
        <dbReference type="ChEBI" id="CHEBI:36208"/>
    </ligand>
</feature>
<keyword evidence="5 8" id="KW-0560">Oxidoreductase</keyword>
<dbReference type="GO" id="GO:0005829">
    <property type="term" value="C:cytosol"/>
    <property type="evidence" value="ECO:0007669"/>
    <property type="project" value="TreeGrafter"/>
</dbReference>
<evidence type="ECO:0000259" key="10">
    <source>
        <dbReference type="Pfam" id="PF08501"/>
    </source>
</evidence>
<dbReference type="EMBL" id="AP026866">
    <property type="protein sequence ID" value="BDS05532.1"/>
    <property type="molecule type" value="Genomic_DNA"/>
</dbReference>
<dbReference type="Gene3D" id="3.40.50.10860">
    <property type="entry name" value="Leucine Dehydrogenase, chain A, domain 1"/>
    <property type="match status" value="1"/>
</dbReference>
<dbReference type="GO" id="GO:0050661">
    <property type="term" value="F:NADP binding"/>
    <property type="evidence" value="ECO:0007669"/>
    <property type="project" value="InterPro"/>
</dbReference>
<evidence type="ECO:0000259" key="9">
    <source>
        <dbReference type="Pfam" id="PF01488"/>
    </source>
</evidence>
<dbReference type="EC" id="1.1.1.25" evidence="2 8"/>
<dbReference type="InterPro" id="IPR011342">
    <property type="entry name" value="Shikimate_DH"/>
</dbReference>